<dbReference type="EC" id="2.7.13.3" evidence="2"/>
<dbReference type="Pfam" id="PF00069">
    <property type="entry name" value="Pkinase"/>
    <property type="match status" value="1"/>
</dbReference>
<accession>A0ABT8T268</accession>
<dbReference type="SMART" id="SM00388">
    <property type="entry name" value="HisKA"/>
    <property type="match status" value="1"/>
</dbReference>
<dbReference type="InterPro" id="IPR041664">
    <property type="entry name" value="AAA_16"/>
</dbReference>
<dbReference type="SMART" id="SM00065">
    <property type="entry name" value="GAF"/>
    <property type="match status" value="1"/>
</dbReference>
<dbReference type="PANTHER" id="PTHR43642">
    <property type="entry name" value="HYBRID SIGNAL TRANSDUCTION HISTIDINE KINASE G"/>
    <property type="match status" value="1"/>
</dbReference>
<keyword evidence="7" id="KW-1185">Reference proteome</keyword>
<evidence type="ECO:0000256" key="1">
    <source>
        <dbReference type="ARBA" id="ARBA00000085"/>
    </source>
</evidence>
<dbReference type="Proteomes" id="UP001169006">
    <property type="component" value="Unassembled WGS sequence"/>
</dbReference>
<dbReference type="EMBL" id="JAUKWQ010000011">
    <property type="protein sequence ID" value="MDO1584849.1"/>
    <property type="molecule type" value="Genomic_DNA"/>
</dbReference>
<dbReference type="InterPro" id="IPR003661">
    <property type="entry name" value="HisK_dim/P_dom"/>
</dbReference>
<dbReference type="PROSITE" id="PS50109">
    <property type="entry name" value="HIS_KIN"/>
    <property type="match status" value="1"/>
</dbReference>
<evidence type="ECO:0000256" key="3">
    <source>
        <dbReference type="ARBA" id="ARBA00022553"/>
    </source>
</evidence>
<evidence type="ECO:0000259" key="4">
    <source>
        <dbReference type="PROSITE" id="PS50011"/>
    </source>
</evidence>
<proteinExistence type="predicted"/>
<comment type="caution">
    <text evidence="6">The sequence shown here is derived from an EMBL/GenBank/DDBJ whole genome shotgun (WGS) entry which is preliminary data.</text>
</comment>
<dbReference type="PROSITE" id="PS50011">
    <property type="entry name" value="PROTEIN_KINASE_DOM"/>
    <property type="match status" value="1"/>
</dbReference>
<dbReference type="InterPro" id="IPR027417">
    <property type="entry name" value="P-loop_NTPase"/>
</dbReference>
<feature type="domain" description="Histidine kinase" evidence="5">
    <location>
        <begin position="1478"/>
        <end position="1692"/>
    </location>
</feature>
<dbReference type="SUPFAM" id="SSF56112">
    <property type="entry name" value="Protein kinase-like (PK-like)"/>
    <property type="match status" value="1"/>
</dbReference>
<dbReference type="PANTHER" id="PTHR43642:SF1">
    <property type="entry name" value="HYBRID SIGNAL TRANSDUCTION HISTIDINE KINASE G"/>
    <property type="match status" value="1"/>
</dbReference>
<dbReference type="InterPro" id="IPR000719">
    <property type="entry name" value="Prot_kinase_dom"/>
</dbReference>
<dbReference type="InterPro" id="IPR053159">
    <property type="entry name" value="Hybrid_Histidine_Kinase"/>
</dbReference>
<evidence type="ECO:0000256" key="2">
    <source>
        <dbReference type="ARBA" id="ARBA00012438"/>
    </source>
</evidence>
<evidence type="ECO:0000313" key="7">
    <source>
        <dbReference type="Proteomes" id="UP001169006"/>
    </source>
</evidence>
<dbReference type="InterPro" id="IPR003594">
    <property type="entry name" value="HATPase_dom"/>
</dbReference>
<dbReference type="PRINTS" id="PR00344">
    <property type="entry name" value="BCTRLSENSOR"/>
</dbReference>
<dbReference type="InterPro" id="IPR005467">
    <property type="entry name" value="His_kinase_dom"/>
</dbReference>
<dbReference type="Pfam" id="PF02518">
    <property type="entry name" value="HATPase_c"/>
    <property type="match status" value="1"/>
</dbReference>
<dbReference type="SUPFAM" id="SSF52540">
    <property type="entry name" value="P-loop containing nucleoside triphosphate hydrolases"/>
    <property type="match status" value="1"/>
</dbReference>
<reference evidence="6" key="2">
    <citation type="submission" date="2023-07" db="EMBL/GenBank/DDBJ databases">
        <authorList>
            <person name="Sun H."/>
        </authorList>
    </citation>
    <scope>NUCLEOTIDE SEQUENCE</scope>
    <source>
        <strain evidence="6">05753</strain>
    </source>
</reference>
<dbReference type="Gene3D" id="3.30.450.40">
    <property type="match status" value="1"/>
</dbReference>
<gene>
    <name evidence="6" type="ORF">Q2T52_22405</name>
</gene>
<dbReference type="InterPro" id="IPR036097">
    <property type="entry name" value="HisK_dim/P_sf"/>
</dbReference>
<dbReference type="SUPFAM" id="SSF47384">
    <property type="entry name" value="Homodimeric domain of signal transducing histidine kinase"/>
    <property type="match status" value="1"/>
</dbReference>
<protein>
    <recommendedName>
        <fullName evidence="2">histidine kinase</fullName>
        <ecNumber evidence="2">2.7.13.3</ecNumber>
    </recommendedName>
</protein>
<dbReference type="SMART" id="SM00387">
    <property type="entry name" value="HATPase_c"/>
    <property type="match status" value="1"/>
</dbReference>
<dbReference type="InterPro" id="IPR011009">
    <property type="entry name" value="Kinase-like_dom_sf"/>
</dbReference>
<dbReference type="Pfam" id="PF01590">
    <property type="entry name" value="GAF"/>
    <property type="match status" value="1"/>
</dbReference>
<feature type="domain" description="Protein kinase" evidence="4">
    <location>
        <begin position="1"/>
        <end position="265"/>
    </location>
</feature>
<dbReference type="Gene3D" id="3.40.50.300">
    <property type="entry name" value="P-loop containing nucleotide triphosphate hydrolases"/>
    <property type="match status" value="1"/>
</dbReference>
<dbReference type="InterPro" id="IPR036890">
    <property type="entry name" value="HATPase_C_sf"/>
</dbReference>
<dbReference type="CDD" id="cd00082">
    <property type="entry name" value="HisKA"/>
    <property type="match status" value="1"/>
</dbReference>
<dbReference type="InterPro" id="IPR004358">
    <property type="entry name" value="Sig_transdc_His_kin-like_C"/>
</dbReference>
<organism evidence="6 7">
    <name type="scientific">Rhizobium oryzicola</name>
    <dbReference type="NCBI Taxonomy" id="1232668"/>
    <lineage>
        <taxon>Bacteria</taxon>
        <taxon>Pseudomonadati</taxon>
        <taxon>Pseudomonadota</taxon>
        <taxon>Alphaproteobacteria</taxon>
        <taxon>Hyphomicrobiales</taxon>
        <taxon>Rhizobiaceae</taxon>
        <taxon>Rhizobium/Agrobacterium group</taxon>
        <taxon>Rhizobium</taxon>
    </lineage>
</organism>
<dbReference type="Gene3D" id="3.30.565.10">
    <property type="entry name" value="Histidine kinase-like ATPase, C-terminal domain"/>
    <property type="match status" value="1"/>
</dbReference>
<sequence length="1696" mass="184886">MTESHVIFDDAWLVASQRELVWQSGGRQLYRLYDPSGTWEAFVLPSGTEASVGCEVPTWRNGCEWWHDRPKAVLLETDRLVAIFETSSILTNLLRTEPRPLDEFLPLAISMTKAVVAAHADCGTLASLHPSNIAIDKNREARLRNFGTIDQSGALSPSSSLHVDLGDDIVYRAPEQLRPISPQSDARSDLYALGMVLFKLLTGSLPLSASSTLEWRHAHFALAPQNASVVYDGLPAVIAAILDRLLAKEPTVRYQSAIALEMDLLRCLQEWRQNRAISDFEIGVIDAPFAQLSIPALSGRANEQHLLGEAVQVFLRDRKPGLIGVHGQPGVGKSALIQNLTSGLPEHIFFIQGKGDLQQSDSPYAPIVQAMRALIDHVMRFDRLALSELRQLLAGKLEGNARLLLDLVPAMEVLTGTKTPAGEIPAPLMQLLLQRALRSVLSTVADALSPVVLFIDDLQWADEATLSLLSFLVQEPIAGLLLVVASRSDENSTPKALASLAVSARATMVDVTEIVLAPLSLDAIGEMLLAIFPEASRDLLGLADTLQEKTGGNPFYVRRLLQALVQDGVIAFSPVERSWSCRKEDVSRYPVSENILSFVTQRLMQAGPEALNILITMACIGPQTDKAVLAHALNMSDDQLLDQAMPLVRSGFIILSPTSLKFAHDRIQEAAYALLDVSKRQRVHHSLAHVLLSLWGTQSGPAAFAIASQIELSHAECLSRDERKLFVEALLAAVTHARRSAAAVQATRYAEAALRLIDEEMWKEEYALSFRAHILLCDALLAAAILDKADTQLHQLLPRAASDLDRNAVFRLRANLLTLQSDYEGAIDAVLSGLTELGVHLKRWPCREEQDQIYGGILELLGDQPVAALADSPAMEDPRVRAAMSLLAPLISSVFTTDGLRFTHLAKMVELTIRYGACPESSHGLSWFGAMIGEKYDAYHDGLEFCLAARALVDRYGFEEYRTSVLLAVDQIGPWTRPMPFALERVREAITAGHAAGDVAWMCYARNHLISDLIFMGEDLTHVAREAEESVAVCRRFGYSDIEYILTAQLSFVHQLADGGEASRIQALDTGPRAPIVAPTTLFWVNFYAGMSLYFVGTYEEAIAKLAYADELGPLLITHIDTAYCKFFLGMAIAASYNGVSGAGPDRQRLSEIKDRFASWAKLNPETFGHKLLLLEAEIARIEMNPAHALVLYEEAAQAARASHFQQEVALAMERAALCCLNMGNAVAGNAYMRVAAATYARWGAGWKADILTANLLPDVLEPPATKPNLRTHSAEAETVLGISLALSDEIMLDRLIETLMKRMLVHTGANRGLLLKISEGRLDIEASAWTDGGNVRVSSSNLPQPDQGLPYSVIDRALQVRAPFLLSGTDFGTWTSERDAVLTGRSLLCVPLLRRGELTGLLCLQNDYLEGVFAPDTIALVTVIASQAAISLENARLYTSLLAENELRAKSERALAGARAELEKTSRLTLLGSIAASITHEIGQPLAAIASNAGAGLRWLKRAEPEIEETVMVLTEIQASVARAHEIIRALRALSKQVPGIRQNIKVDEVIKEVLHIARSEIERHGVDVTVTLAAGEGAVLGDATQLKQVVLNLLQNGMEAMDTLPSAERRMEIVSCTKDGDVTVDIRDFGSGISPEIASQIFEPMYTTKAAGMGMGLAICKSIIEAHDGILKVTALDVGTVFTFTLPISLESEP</sequence>
<dbReference type="Gene3D" id="1.10.287.130">
    <property type="match status" value="1"/>
</dbReference>
<dbReference type="RefSeq" id="WP_302079115.1">
    <property type="nucleotide sequence ID" value="NZ_JAUKWQ010000011.1"/>
</dbReference>
<dbReference type="Gene3D" id="1.10.510.10">
    <property type="entry name" value="Transferase(Phosphotransferase) domain 1"/>
    <property type="match status" value="1"/>
</dbReference>
<keyword evidence="3" id="KW-0597">Phosphoprotein</keyword>
<reference evidence="6" key="1">
    <citation type="journal article" date="2015" name="Int. J. Syst. Evol. Microbiol.">
        <title>Rhizobium oryzicola sp. nov., potential plant-growth-promoting endophytic bacteria isolated from rice roots.</title>
        <authorList>
            <person name="Zhang X.X."/>
            <person name="Gao J.S."/>
            <person name="Cao Y.H."/>
            <person name="Sheirdil R.A."/>
            <person name="Wang X.C."/>
            <person name="Zhang L."/>
        </authorList>
    </citation>
    <scope>NUCLEOTIDE SEQUENCE</scope>
    <source>
        <strain evidence="6">05753</strain>
    </source>
</reference>
<evidence type="ECO:0000313" key="6">
    <source>
        <dbReference type="EMBL" id="MDO1584849.1"/>
    </source>
</evidence>
<comment type="catalytic activity">
    <reaction evidence="1">
        <text>ATP + protein L-histidine = ADP + protein N-phospho-L-histidine.</text>
        <dbReference type="EC" id="2.7.13.3"/>
    </reaction>
</comment>
<dbReference type="SUPFAM" id="SSF55781">
    <property type="entry name" value="GAF domain-like"/>
    <property type="match status" value="1"/>
</dbReference>
<evidence type="ECO:0000259" key="5">
    <source>
        <dbReference type="PROSITE" id="PS50109"/>
    </source>
</evidence>
<dbReference type="InterPro" id="IPR029016">
    <property type="entry name" value="GAF-like_dom_sf"/>
</dbReference>
<name>A0ABT8T268_9HYPH</name>
<dbReference type="InterPro" id="IPR003018">
    <property type="entry name" value="GAF"/>
</dbReference>
<dbReference type="SUPFAM" id="SSF55874">
    <property type="entry name" value="ATPase domain of HSP90 chaperone/DNA topoisomerase II/histidine kinase"/>
    <property type="match status" value="1"/>
</dbReference>
<dbReference type="Pfam" id="PF13191">
    <property type="entry name" value="AAA_16"/>
    <property type="match status" value="1"/>
</dbReference>